<dbReference type="GO" id="GO:0005886">
    <property type="term" value="C:plasma membrane"/>
    <property type="evidence" value="ECO:0007669"/>
    <property type="project" value="TreeGrafter"/>
</dbReference>
<evidence type="ECO:0000256" key="2">
    <source>
        <dbReference type="ARBA" id="ARBA00006565"/>
    </source>
</evidence>
<sequence length="236" mass="26464">MWACNPWMFLPILFWVFTTVGLWVVYFIAVEDGKIASLSSEFNASGSLRPPYISIAGNSPPASCYFSQIMNMAAFAAFVIGVLRYLQLKPRLQKPWMNIICLVAQSLACFGMMLVGNFQLSSNAWVHNVGTLTTFCLGIMYCWLQSVLTLTVNFRNEGWRVGIARFLLSGAISFCMLLYTVLKIQRLHIHAARAQWVLVMFFLGFISSFAIEFRHYHSGSSVALTGAAAEREADLL</sequence>
<dbReference type="AlphaFoldDB" id="A0A3B3RH16"/>
<evidence type="ECO:0000256" key="3">
    <source>
        <dbReference type="ARBA" id="ARBA00022692"/>
    </source>
</evidence>
<comment type="subcellular location">
    <subcellularLocation>
        <location evidence="1">Endomembrane system</location>
        <topology evidence="1">Multi-pass membrane protein</topology>
    </subcellularLocation>
</comment>
<dbReference type="GO" id="GO:0012505">
    <property type="term" value="C:endomembrane system"/>
    <property type="evidence" value="ECO:0007669"/>
    <property type="project" value="UniProtKB-SubCell"/>
</dbReference>
<dbReference type="InterPro" id="IPR019402">
    <property type="entry name" value="CWH43_N"/>
</dbReference>
<organism evidence="8 9">
    <name type="scientific">Paramormyrops kingsleyae</name>
    <dbReference type="NCBI Taxonomy" id="1676925"/>
    <lineage>
        <taxon>Eukaryota</taxon>
        <taxon>Metazoa</taxon>
        <taxon>Chordata</taxon>
        <taxon>Craniata</taxon>
        <taxon>Vertebrata</taxon>
        <taxon>Euteleostomi</taxon>
        <taxon>Actinopterygii</taxon>
        <taxon>Neopterygii</taxon>
        <taxon>Teleostei</taxon>
        <taxon>Osteoglossocephala</taxon>
        <taxon>Osteoglossomorpha</taxon>
        <taxon>Osteoglossiformes</taxon>
        <taxon>Mormyridae</taxon>
        <taxon>Paramormyrops</taxon>
    </lineage>
</organism>
<comment type="similarity">
    <text evidence="2">Belongs to the DRAM/TMEM150 family.</text>
</comment>
<proteinExistence type="inferred from homology"/>
<dbReference type="PANTHER" id="PTHR21324:SF7">
    <property type="entry name" value="TRANSMEMBRANE PROTEIN 150C"/>
    <property type="match status" value="1"/>
</dbReference>
<feature type="transmembrane region" description="Helical" evidence="6">
    <location>
        <begin position="65"/>
        <end position="86"/>
    </location>
</feature>
<dbReference type="Pfam" id="PF10277">
    <property type="entry name" value="Frag1"/>
    <property type="match status" value="1"/>
</dbReference>
<evidence type="ECO:0000256" key="5">
    <source>
        <dbReference type="ARBA" id="ARBA00023136"/>
    </source>
</evidence>
<evidence type="ECO:0000313" key="8">
    <source>
        <dbReference type="Ensembl" id="ENSPKIP00000017724.1"/>
    </source>
</evidence>
<feature type="domain" description="CWH43-like N-terminal" evidence="7">
    <location>
        <begin position="6"/>
        <end position="215"/>
    </location>
</feature>
<keyword evidence="5 6" id="KW-0472">Membrane</keyword>
<dbReference type="PANTHER" id="PTHR21324">
    <property type="entry name" value="FASTING-INDUCIBLE INTEGRAL MEMBRANE PROTEIN TM6P1-RELATED"/>
    <property type="match status" value="1"/>
</dbReference>
<accession>A0A3B3RH16</accession>
<name>A0A3B3RH16_9TELE</name>
<reference evidence="8" key="2">
    <citation type="submission" date="2025-09" db="UniProtKB">
        <authorList>
            <consortium name="Ensembl"/>
        </authorList>
    </citation>
    <scope>IDENTIFICATION</scope>
</reference>
<keyword evidence="3 6" id="KW-0812">Transmembrane</keyword>
<feature type="transmembrane region" description="Helical" evidence="6">
    <location>
        <begin position="132"/>
        <end position="151"/>
    </location>
</feature>
<keyword evidence="9" id="KW-1185">Reference proteome</keyword>
<dbReference type="Proteomes" id="UP000261540">
    <property type="component" value="Unplaced"/>
</dbReference>
<evidence type="ECO:0000256" key="1">
    <source>
        <dbReference type="ARBA" id="ARBA00004127"/>
    </source>
</evidence>
<evidence type="ECO:0000256" key="6">
    <source>
        <dbReference type="SAM" id="Phobius"/>
    </source>
</evidence>
<dbReference type="GeneTree" id="ENSGT01030000234578"/>
<protein>
    <submittedName>
        <fullName evidence="8">Transmembrane protein 150C</fullName>
    </submittedName>
</protein>
<feature type="transmembrane region" description="Helical" evidence="6">
    <location>
        <begin position="7"/>
        <end position="29"/>
    </location>
</feature>
<reference evidence="8" key="1">
    <citation type="submission" date="2025-08" db="UniProtKB">
        <authorList>
            <consortium name="Ensembl"/>
        </authorList>
    </citation>
    <scope>IDENTIFICATION</scope>
</reference>
<evidence type="ECO:0000259" key="7">
    <source>
        <dbReference type="Pfam" id="PF10277"/>
    </source>
</evidence>
<evidence type="ECO:0000313" key="9">
    <source>
        <dbReference type="Proteomes" id="UP000261540"/>
    </source>
</evidence>
<dbReference type="Ensembl" id="ENSPKIT00000042240.1">
    <property type="protein sequence ID" value="ENSPKIP00000017724.1"/>
    <property type="gene ID" value="ENSPKIG00000003524.1"/>
</dbReference>
<evidence type="ECO:0000256" key="4">
    <source>
        <dbReference type="ARBA" id="ARBA00022989"/>
    </source>
</evidence>
<dbReference type="InterPro" id="IPR050911">
    <property type="entry name" value="DRAM/TMEM150_Autophagy_Mod"/>
</dbReference>
<feature type="transmembrane region" description="Helical" evidence="6">
    <location>
        <begin position="194"/>
        <end position="211"/>
    </location>
</feature>
<keyword evidence="4 6" id="KW-1133">Transmembrane helix</keyword>
<feature type="transmembrane region" description="Helical" evidence="6">
    <location>
        <begin position="163"/>
        <end position="182"/>
    </location>
</feature>
<feature type="transmembrane region" description="Helical" evidence="6">
    <location>
        <begin position="98"/>
        <end position="120"/>
    </location>
</feature>